<sequence>MEDPTQLARSRVAVFFVGLVASFMASAVAFVSVIAYRHRLSSITIRASCKTEEELATTTNPPLIATTLSVLSSPVPKDSQDYRPPNNTLHLSSFHLSRWEQVKGSVVDIQDRIVSAWTSLRDLLRDRATFTSSDSVMEVEIATPCSHPTRPNPSLQNTGDVSSTCRPCLYCTPMGGIGVI</sequence>
<comment type="caution">
    <text evidence="1">The sequence shown here is derived from an EMBL/GenBank/DDBJ whole genome shotgun (WGS) entry which is preliminary data.</text>
</comment>
<dbReference type="EMBL" id="CM047585">
    <property type="protein sequence ID" value="KAI9910991.1"/>
    <property type="molecule type" value="Genomic_DNA"/>
</dbReference>
<name>A0ACC0VY20_9STRA</name>
<keyword evidence="2" id="KW-1185">Reference proteome</keyword>
<proteinExistence type="predicted"/>
<evidence type="ECO:0000313" key="1">
    <source>
        <dbReference type="EMBL" id="KAI9910991.1"/>
    </source>
</evidence>
<gene>
    <name evidence="1" type="ORF">PsorP6_010891</name>
</gene>
<reference evidence="1 2" key="1">
    <citation type="journal article" date="2022" name="bioRxiv">
        <title>The genome of the oomycete Peronosclerospora sorghi, a cosmopolitan pathogen of maize and sorghum, is inflated with dispersed pseudogenes.</title>
        <authorList>
            <person name="Fletcher K."/>
            <person name="Martin F."/>
            <person name="Isakeit T."/>
            <person name="Cavanaugh K."/>
            <person name="Magill C."/>
            <person name="Michelmore R."/>
        </authorList>
    </citation>
    <scope>NUCLEOTIDE SEQUENCE [LARGE SCALE GENOMIC DNA]</scope>
    <source>
        <strain evidence="1">P6</strain>
    </source>
</reference>
<accession>A0ACC0VY20</accession>
<organism evidence="1 2">
    <name type="scientific">Peronosclerospora sorghi</name>
    <dbReference type="NCBI Taxonomy" id="230839"/>
    <lineage>
        <taxon>Eukaryota</taxon>
        <taxon>Sar</taxon>
        <taxon>Stramenopiles</taxon>
        <taxon>Oomycota</taxon>
        <taxon>Peronosporomycetes</taxon>
        <taxon>Peronosporales</taxon>
        <taxon>Peronosporaceae</taxon>
        <taxon>Peronosclerospora</taxon>
    </lineage>
</organism>
<dbReference type="Proteomes" id="UP001163321">
    <property type="component" value="Chromosome 6"/>
</dbReference>
<protein>
    <submittedName>
        <fullName evidence="1">Uncharacterized protein</fullName>
    </submittedName>
</protein>
<evidence type="ECO:0000313" key="2">
    <source>
        <dbReference type="Proteomes" id="UP001163321"/>
    </source>
</evidence>